<dbReference type="AlphaFoldDB" id="A0A5J5J529"/>
<reference evidence="2" key="1">
    <citation type="submission" date="2019-09" db="EMBL/GenBank/DDBJ databases">
        <title>Mumia zhuanghuii sp. nov. isolated from the intestinal contents of plateau pika (Ochotona curzoniae) in the Qinghai-Tibet plateau of China.</title>
        <authorList>
            <person name="Tian Z."/>
        </authorList>
    </citation>
    <scope>NUCLEOTIDE SEQUENCE [LARGE SCALE GENOMIC DNA]</scope>
    <source>
        <strain evidence="2">JCM 30598</strain>
    </source>
</reference>
<evidence type="ECO:0000313" key="1">
    <source>
        <dbReference type="EMBL" id="KAA9108530.1"/>
    </source>
</evidence>
<sequence>MPGFVIEYHRPSGDRRVHAFPGESGHRDALKYRLALEDRRVDEDWEIASLNSDSLETLQKTHARYFTGRELQTA</sequence>
<dbReference type="EMBL" id="VYSA01000002">
    <property type="protein sequence ID" value="KAA9108530.1"/>
    <property type="molecule type" value="Genomic_DNA"/>
</dbReference>
<comment type="caution">
    <text evidence="1">The sequence shown here is derived from an EMBL/GenBank/DDBJ whole genome shotgun (WGS) entry which is preliminary data.</text>
</comment>
<evidence type="ECO:0000313" key="2">
    <source>
        <dbReference type="Proteomes" id="UP000325827"/>
    </source>
</evidence>
<organism evidence="1 2">
    <name type="scientific">Microbacterium rhizomatis</name>
    <dbReference type="NCBI Taxonomy" id="1631477"/>
    <lineage>
        <taxon>Bacteria</taxon>
        <taxon>Bacillati</taxon>
        <taxon>Actinomycetota</taxon>
        <taxon>Actinomycetes</taxon>
        <taxon>Micrococcales</taxon>
        <taxon>Microbacteriaceae</taxon>
        <taxon>Microbacterium</taxon>
    </lineage>
</organism>
<name>A0A5J5J529_9MICO</name>
<gene>
    <name evidence="1" type="ORF">F6B43_11575</name>
</gene>
<accession>A0A5J5J529</accession>
<dbReference type="OrthoDB" id="4418218at2"/>
<proteinExistence type="predicted"/>
<dbReference type="Proteomes" id="UP000325827">
    <property type="component" value="Unassembled WGS sequence"/>
</dbReference>
<keyword evidence="2" id="KW-1185">Reference proteome</keyword>
<protein>
    <submittedName>
        <fullName evidence="1">Uncharacterized protein</fullName>
    </submittedName>
</protein>